<evidence type="ECO:0000313" key="3">
    <source>
        <dbReference type="Proteomes" id="UP000013232"/>
    </source>
</evidence>
<keyword evidence="3" id="KW-1185">Reference proteome</keyword>
<sequence length="370" mass="39442">MAIDLPRRRLLKTLAALSCGTPATQAWTAVCADTAPPSLLTCWSDSPTRPSEFHAGLLGVQSPALALPARGHDIAWHPSADGSAVVVARRPGDFLVRWHVPTGVEVARFEADDESRFEGHIAFRPDGRVLYATETDLITGDGRIGVFDALSLERLDAWPCGGVGPHAVEWMADGRLAVAVGGILTLPETGRVKRNLASMDPSLTFLDPGDGQLLSQHRLPDAFMSVRHIAQDAGGGVAVSLQNEGRTARPLFALLDGRQLRYGEADADLIERCGDYAGDIIASNGGFAVSCTRAGVTATWSADGKAQAVFATRRVCAMAEYEKRLVVTGDEGDLWQLGIANAARNEQCDRHWQLPVALDNHACGPATAHA</sequence>
<evidence type="ECO:0000256" key="1">
    <source>
        <dbReference type="SAM" id="SignalP"/>
    </source>
</evidence>
<gene>
    <name evidence="2" type="ORF">C666_08320</name>
</gene>
<dbReference type="Gene3D" id="2.130.10.10">
    <property type="entry name" value="YVTN repeat-like/Quinoprotein amine dehydrogenase"/>
    <property type="match status" value="1"/>
</dbReference>
<keyword evidence="1" id="KW-0732">Signal</keyword>
<feature type="chain" id="PRO_5004128571" evidence="1">
    <location>
        <begin position="29"/>
        <end position="370"/>
    </location>
</feature>
<protein>
    <submittedName>
        <fullName evidence="2">Twin-arginine translocation pathway signal</fullName>
    </submittedName>
</protein>
<dbReference type="InterPro" id="IPR008311">
    <property type="entry name" value="UCP028101"/>
</dbReference>
<name>N6Z2P6_THAL4</name>
<dbReference type="OrthoDB" id="5624218at2"/>
<dbReference type="STRING" id="1123367.GCA_000621305_01624"/>
<proteinExistence type="predicted"/>
<comment type="caution">
    <text evidence="2">The sequence shown here is derived from an EMBL/GenBank/DDBJ whole genome shotgun (WGS) entry which is preliminary data.</text>
</comment>
<reference evidence="2 3" key="1">
    <citation type="submission" date="2012-09" db="EMBL/GenBank/DDBJ databases">
        <title>Draft Genome Sequences of 6 Strains from Genus Thauera.</title>
        <authorList>
            <person name="Liu B."/>
            <person name="Shapleigh J.P."/>
            <person name="Frostegard A.H."/>
        </authorList>
    </citation>
    <scope>NUCLEOTIDE SEQUENCE [LARGE SCALE GENOMIC DNA]</scope>
    <source>
        <strain evidence="3">47Lol / DSM 12138</strain>
    </source>
</reference>
<evidence type="ECO:0000313" key="2">
    <source>
        <dbReference type="EMBL" id="ENO88653.1"/>
    </source>
</evidence>
<dbReference type="eggNOG" id="COG3490">
    <property type="taxonomic scope" value="Bacteria"/>
</dbReference>
<feature type="signal peptide" evidence="1">
    <location>
        <begin position="1"/>
        <end position="28"/>
    </location>
</feature>
<dbReference type="Proteomes" id="UP000013232">
    <property type="component" value="Unassembled WGS sequence"/>
</dbReference>
<accession>N6Z2P6</accession>
<dbReference type="InterPro" id="IPR015943">
    <property type="entry name" value="WD40/YVTN_repeat-like_dom_sf"/>
</dbReference>
<dbReference type="AlphaFoldDB" id="N6Z2P6"/>
<organism evidence="2 3">
    <name type="scientific">Thauera linaloolentis (strain DSM 12138 / JCM 21573 / CCUG 41526 / CIP 105981 / IAM 15112 / NBRC 102519 / 47Lol)</name>
    <dbReference type="NCBI Taxonomy" id="1123367"/>
    <lineage>
        <taxon>Bacteria</taxon>
        <taxon>Pseudomonadati</taxon>
        <taxon>Pseudomonadota</taxon>
        <taxon>Betaproteobacteria</taxon>
        <taxon>Rhodocyclales</taxon>
        <taxon>Zoogloeaceae</taxon>
        <taxon>Thauera</taxon>
    </lineage>
</organism>
<dbReference type="Pfam" id="PF07433">
    <property type="entry name" value="DUF1513"/>
    <property type="match status" value="1"/>
</dbReference>
<dbReference type="PIRSF" id="PIRSF028101">
    <property type="entry name" value="UCP028101"/>
    <property type="match status" value="1"/>
</dbReference>
<dbReference type="SUPFAM" id="SSF63829">
    <property type="entry name" value="Calcium-dependent phosphotriesterase"/>
    <property type="match status" value="1"/>
</dbReference>
<dbReference type="RefSeq" id="WP_004336631.1">
    <property type="nucleotide sequence ID" value="NZ_AMXE01000023.1"/>
</dbReference>
<dbReference type="EMBL" id="AMXE01000023">
    <property type="protein sequence ID" value="ENO88653.1"/>
    <property type="molecule type" value="Genomic_DNA"/>
</dbReference>